<feature type="compositionally biased region" description="Pro residues" evidence="4">
    <location>
        <begin position="206"/>
        <end position="215"/>
    </location>
</feature>
<evidence type="ECO:0000313" key="7">
    <source>
        <dbReference type="Proteomes" id="UP000179807"/>
    </source>
</evidence>
<protein>
    <recommendedName>
        <fullName evidence="5">NOT2/NOT3/NOT5 C-terminal domain-containing protein</fullName>
    </recommendedName>
</protein>
<evidence type="ECO:0000256" key="4">
    <source>
        <dbReference type="SAM" id="MobiDB-lite"/>
    </source>
</evidence>
<sequence>MNGRNYGNNTGLFNRAGTPNPGMRQTFQAPTGVNVQMKSSNGPKIEFTNKGKQASIFIETNKATEKRSITTHNPPPPPVVERPNTPNTMMAGVPHYERPQTPEHNFQNYKAFEIPPNRPPHQPPSFSLSNNMGGMNGFNSMGNISSMSGINNMGSMGNLNTMGNMNNIPIKPNNMNNMNMAMYPPPVQAVMQPPKAHPQAPHIQPSQPPPQPPQPDAFCRLNLLSFVSSFDDEKSYNETDLESLGLDLKYQEPLLPMLHSVLSDAPLLDHSKHPMPECYSKIAPAGKPQEKLSLFSPQTLLFIFYTFPRDPLQIQAAAELTRRQYTFDDDTEEWKDPDGNVWAVDQWKEQEDVSTNVSVNNDEE</sequence>
<reference evidence="6" key="1">
    <citation type="submission" date="2016-10" db="EMBL/GenBank/DDBJ databases">
        <authorList>
            <person name="Benchimol M."/>
            <person name="Almeida L.G."/>
            <person name="Vasconcelos A.T."/>
            <person name="Perreira-Neves A."/>
            <person name="Rosa I.A."/>
            <person name="Tasca T."/>
            <person name="Bogo M.R."/>
            <person name="de Souza W."/>
        </authorList>
    </citation>
    <scope>NUCLEOTIDE SEQUENCE [LARGE SCALE GENOMIC DNA]</scope>
    <source>
        <strain evidence="6">K</strain>
    </source>
</reference>
<feature type="domain" description="NOT2/NOT3/NOT5 C-terminal" evidence="5">
    <location>
        <begin position="271"/>
        <end position="338"/>
    </location>
</feature>
<dbReference type="VEuPathDB" id="TrichDB:TRFO_19305"/>
<comment type="similarity">
    <text evidence="1">Belongs to the CNOT2/3/5 family.</text>
</comment>
<accession>A0A1J4KK44</accession>
<feature type="region of interest" description="Disordered" evidence="4">
    <location>
        <begin position="1"/>
        <end position="21"/>
    </location>
</feature>
<dbReference type="PANTHER" id="PTHR23326">
    <property type="entry name" value="CCR4 NOT-RELATED"/>
    <property type="match status" value="1"/>
</dbReference>
<dbReference type="AlphaFoldDB" id="A0A1J4KK44"/>
<dbReference type="InterPro" id="IPR038635">
    <property type="entry name" value="CCR4-NOT_su2/3/5_C_sf"/>
</dbReference>
<dbReference type="InterPro" id="IPR040168">
    <property type="entry name" value="Not2/3/5"/>
</dbReference>
<dbReference type="RefSeq" id="XP_068364456.1">
    <property type="nucleotide sequence ID" value="XM_068500719.1"/>
</dbReference>
<keyword evidence="3" id="KW-0804">Transcription</keyword>
<dbReference type="Gene3D" id="2.30.30.1020">
    <property type="entry name" value="CCR4-NOT complex subunit 2/3/5, C-terminal domain"/>
    <property type="match status" value="1"/>
</dbReference>
<dbReference type="Proteomes" id="UP000179807">
    <property type="component" value="Unassembled WGS sequence"/>
</dbReference>
<gene>
    <name evidence="6" type="ORF">TRFO_19305</name>
</gene>
<dbReference type="GeneID" id="94835423"/>
<evidence type="ECO:0000259" key="5">
    <source>
        <dbReference type="Pfam" id="PF04153"/>
    </source>
</evidence>
<name>A0A1J4KK44_9EUKA</name>
<feature type="region of interest" description="Disordered" evidence="4">
    <location>
        <begin position="191"/>
        <end position="217"/>
    </location>
</feature>
<feature type="region of interest" description="Disordered" evidence="4">
    <location>
        <begin position="65"/>
        <end position="84"/>
    </location>
</feature>
<feature type="compositionally biased region" description="Polar residues" evidence="4">
    <location>
        <begin position="1"/>
        <end position="12"/>
    </location>
</feature>
<evidence type="ECO:0000256" key="2">
    <source>
        <dbReference type="ARBA" id="ARBA00023015"/>
    </source>
</evidence>
<evidence type="ECO:0000256" key="1">
    <source>
        <dbReference type="ARBA" id="ARBA00007682"/>
    </source>
</evidence>
<dbReference type="GO" id="GO:0030015">
    <property type="term" value="C:CCR4-NOT core complex"/>
    <property type="evidence" value="ECO:0007669"/>
    <property type="project" value="InterPro"/>
</dbReference>
<dbReference type="InterPro" id="IPR007282">
    <property type="entry name" value="NOT2/3/5_C"/>
</dbReference>
<dbReference type="EMBL" id="MLAK01000591">
    <property type="protein sequence ID" value="OHT11320.1"/>
    <property type="molecule type" value="Genomic_DNA"/>
</dbReference>
<evidence type="ECO:0000313" key="6">
    <source>
        <dbReference type="EMBL" id="OHT11320.1"/>
    </source>
</evidence>
<comment type="caution">
    <text evidence="6">The sequence shown here is derived from an EMBL/GenBank/DDBJ whole genome shotgun (WGS) entry which is preliminary data.</text>
</comment>
<proteinExistence type="inferred from homology"/>
<dbReference type="Pfam" id="PF04153">
    <property type="entry name" value="NOT2_3_5_C"/>
    <property type="match status" value="1"/>
</dbReference>
<organism evidence="6 7">
    <name type="scientific">Tritrichomonas foetus</name>
    <dbReference type="NCBI Taxonomy" id="1144522"/>
    <lineage>
        <taxon>Eukaryota</taxon>
        <taxon>Metamonada</taxon>
        <taxon>Parabasalia</taxon>
        <taxon>Tritrichomonadida</taxon>
        <taxon>Tritrichomonadidae</taxon>
        <taxon>Tritrichomonas</taxon>
    </lineage>
</organism>
<keyword evidence="2" id="KW-0805">Transcription regulation</keyword>
<keyword evidence="7" id="KW-1185">Reference proteome</keyword>
<dbReference type="GO" id="GO:0006355">
    <property type="term" value="P:regulation of DNA-templated transcription"/>
    <property type="evidence" value="ECO:0007669"/>
    <property type="project" value="InterPro"/>
</dbReference>
<dbReference type="OrthoDB" id="25391at2759"/>
<evidence type="ECO:0000256" key="3">
    <source>
        <dbReference type="ARBA" id="ARBA00023163"/>
    </source>
</evidence>